<organism evidence="6 7">
    <name type="scientific">Patulibacter medicamentivorans</name>
    <dbReference type="NCBI Taxonomy" id="1097667"/>
    <lineage>
        <taxon>Bacteria</taxon>
        <taxon>Bacillati</taxon>
        <taxon>Actinomycetota</taxon>
        <taxon>Thermoleophilia</taxon>
        <taxon>Solirubrobacterales</taxon>
        <taxon>Patulibacteraceae</taxon>
        <taxon>Patulibacter</taxon>
    </lineage>
</organism>
<dbReference type="GO" id="GO:0003677">
    <property type="term" value="F:DNA binding"/>
    <property type="evidence" value="ECO:0007669"/>
    <property type="project" value="InterPro"/>
</dbReference>
<dbReference type="SUPFAM" id="SSF88659">
    <property type="entry name" value="Sigma3 and sigma4 domains of RNA polymerase sigma factors"/>
    <property type="match status" value="1"/>
</dbReference>
<evidence type="ECO:0000313" key="6">
    <source>
        <dbReference type="EMBL" id="EHN09300.1"/>
    </source>
</evidence>
<keyword evidence="4" id="KW-0804">Transcription</keyword>
<protein>
    <recommendedName>
        <fullName evidence="5">RNA polymerase sigma factor 70 region 4 type 2 domain-containing protein</fullName>
    </recommendedName>
</protein>
<gene>
    <name evidence="6" type="ORF">PAI11_38470</name>
</gene>
<dbReference type="Gene3D" id="1.10.10.10">
    <property type="entry name" value="Winged helix-like DNA-binding domain superfamily/Winged helix DNA-binding domain"/>
    <property type="match status" value="1"/>
</dbReference>
<keyword evidence="3" id="KW-0731">Sigma factor</keyword>
<evidence type="ECO:0000256" key="3">
    <source>
        <dbReference type="ARBA" id="ARBA00023082"/>
    </source>
</evidence>
<evidence type="ECO:0000256" key="4">
    <source>
        <dbReference type="ARBA" id="ARBA00023163"/>
    </source>
</evidence>
<dbReference type="Pfam" id="PF08281">
    <property type="entry name" value="Sigma70_r4_2"/>
    <property type="match status" value="1"/>
</dbReference>
<evidence type="ECO:0000259" key="5">
    <source>
        <dbReference type="Pfam" id="PF08281"/>
    </source>
</evidence>
<evidence type="ECO:0000256" key="1">
    <source>
        <dbReference type="ARBA" id="ARBA00010641"/>
    </source>
</evidence>
<feature type="domain" description="RNA polymerase sigma factor 70 region 4 type 2" evidence="5">
    <location>
        <begin position="18"/>
        <end position="65"/>
    </location>
</feature>
<proteinExistence type="inferred from homology"/>
<dbReference type="InterPro" id="IPR013249">
    <property type="entry name" value="RNA_pol_sigma70_r4_t2"/>
</dbReference>
<sequence length="160" mass="17284">MAGRERWNEQLMAREVTVDEAAALLPWPQREALALLADGELGYSEIAGITGASRGSVARTVVAARIGIADRMGGTHVADELGRECWAAAIQIAAAIDGESWAIDGRLAAHRERCPRCRAAERGLEQATRACEAWRPDPPRPGWRERTLRRCGAGGIGRST</sequence>
<name>H0EAH3_9ACTN</name>
<keyword evidence="2" id="KW-0805">Transcription regulation</keyword>
<comment type="caution">
    <text evidence="6">The sequence shown here is derived from an EMBL/GenBank/DDBJ whole genome shotgun (WGS) entry which is preliminary data.</text>
</comment>
<dbReference type="AlphaFoldDB" id="H0EAH3"/>
<keyword evidence="7" id="KW-1185">Reference proteome</keyword>
<accession>H0EAH3</accession>
<evidence type="ECO:0000313" key="7">
    <source>
        <dbReference type="Proteomes" id="UP000005143"/>
    </source>
</evidence>
<evidence type="ECO:0000256" key="2">
    <source>
        <dbReference type="ARBA" id="ARBA00023015"/>
    </source>
</evidence>
<dbReference type="Proteomes" id="UP000005143">
    <property type="component" value="Unassembled WGS sequence"/>
</dbReference>
<reference evidence="6 7" key="1">
    <citation type="journal article" date="2013" name="Biodegradation">
        <title>Quantitative proteomic analysis of ibuprofen-degrading Patulibacter sp. strain I11.</title>
        <authorList>
            <person name="Almeida B."/>
            <person name="Kjeldal H."/>
            <person name="Lolas I."/>
            <person name="Knudsen A.D."/>
            <person name="Carvalho G."/>
            <person name="Nielsen K.L."/>
            <person name="Barreto Crespo M.T."/>
            <person name="Stensballe A."/>
            <person name="Nielsen J.L."/>
        </authorList>
    </citation>
    <scope>NUCLEOTIDE SEQUENCE [LARGE SCALE GENOMIC DNA]</scope>
    <source>
        <strain evidence="6 7">I11</strain>
    </source>
</reference>
<dbReference type="EMBL" id="AGUD01000295">
    <property type="protein sequence ID" value="EHN09300.1"/>
    <property type="molecule type" value="Genomic_DNA"/>
</dbReference>
<dbReference type="InterPro" id="IPR036388">
    <property type="entry name" value="WH-like_DNA-bd_sf"/>
</dbReference>
<dbReference type="GO" id="GO:0016987">
    <property type="term" value="F:sigma factor activity"/>
    <property type="evidence" value="ECO:0007669"/>
    <property type="project" value="UniProtKB-KW"/>
</dbReference>
<dbReference type="GO" id="GO:0006352">
    <property type="term" value="P:DNA-templated transcription initiation"/>
    <property type="evidence" value="ECO:0007669"/>
    <property type="project" value="InterPro"/>
</dbReference>
<comment type="similarity">
    <text evidence="1">Belongs to the sigma-70 factor family. ECF subfamily.</text>
</comment>
<dbReference type="InterPro" id="IPR013324">
    <property type="entry name" value="RNA_pol_sigma_r3/r4-like"/>
</dbReference>